<keyword evidence="2" id="KW-0812">Transmembrane</keyword>
<evidence type="ECO:0000313" key="3">
    <source>
        <dbReference type="EMBL" id="KAL2324090.1"/>
    </source>
</evidence>
<evidence type="ECO:0000256" key="2">
    <source>
        <dbReference type="SAM" id="Phobius"/>
    </source>
</evidence>
<dbReference type="Proteomes" id="UP001603857">
    <property type="component" value="Unassembled WGS sequence"/>
</dbReference>
<feature type="transmembrane region" description="Helical" evidence="2">
    <location>
        <begin position="20"/>
        <end position="42"/>
    </location>
</feature>
<accession>A0ABD1LKQ5</accession>
<organism evidence="3 4">
    <name type="scientific">Flemingia macrophylla</name>
    <dbReference type="NCBI Taxonomy" id="520843"/>
    <lineage>
        <taxon>Eukaryota</taxon>
        <taxon>Viridiplantae</taxon>
        <taxon>Streptophyta</taxon>
        <taxon>Embryophyta</taxon>
        <taxon>Tracheophyta</taxon>
        <taxon>Spermatophyta</taxon>
        <taxon>Magnoliopsida</taxon>
        <taxon>eudicotyledons</taxon>
        <taxon>Gunneridae</taxon>
        <taxon>Pentapetalae</taxon>
        <taxon>rosids</taxon>
        <taxon>fabids</taxon>
        <taxon>Fabales</taxon>
        <taxon>Fabaceae</taxon>
        <taxon>Papilionoideae</taxon>
        <taxon>50 kb inversion clade</taxon>
        <taxon>NPAAA clade</taxon>
        <taxon>indigoferoid/millettioid clade</taxon>
        <taxon>Phaseoleae</taxon>
        <taxon>Flemingia</taxon>
    </lineage>
</organism>
<comment type="caution">
    <text evidence="3">The sequence shown here is derived from an EMBL/GenBank/DDBJ whole genome shotgun (WGS) entry which is preliminary data.</text>
</comment>
<evidence type="ECO:0000256" key="1">
    <source>
        <dbReference type="SAM" id="MobiDB-lite"/>
    </source>
</evidence>
<protein>
    <submittedName>
        <fullName evidence="3">Uncharacterized protein</fullName>
    </submittedName>
</protein>
<feature type="compositionally biased region" description="Pro residues" evidence="1">
    <location>
        <begin position="78"/>
        <end position="102"/>
    </location>
</feature>
<dbReference type="EMBL" id="JBGMDY010000008">
    <property type="protein sequence ID" value="KAL2324090.1"/>
    <property type="molecule type" value="Genomic_DNA"/>
</dbReference>
<feature type="region of interest" description="Disordered" evidence="1">
    <location>
        <begin position="69"/>
        <end position="137"/>
    </location>
</feature>
<sequence length="276" mass="30279">MSTFFQRPKLYNVHFYNVHFFSNIHFFLCLRPSLTLALFFFLPPPTPCASLLPHPQISPPFFFPPPPPLLSSTSTPSTPTPPPTFSFFSSPPPFATPSPPPFTLATPSSPTLATLSSPTLHPRDSPPPSPPTPFSLLPTLQVSRQQARHGGGAGQRCPHPEGLWPMARQIPKCLEAGESLHREVPPQQLRHPRGLPTNGGEHPRVTVVLHPIVQDQLRRGKAFRLQAGVVFVLVEENEVENRKTCGPTTEYKQNAAADARSAEAIAARAFSNTSED</sequence>
<evidence type="ECO:0000313" key="4">
    <source>
        <dbReference type="Proteomes" id="UP001603857"/>
    </source>
</evidence>
<keyword evidence="2" id="KW-1133">Transmembrane helix</keyword>
<keyword evidence="2" id="KW-0472">Membrane</keyword>
<dbReference type="AlphaFoldDB" id="A0ABD1LKQ5"/>
<feature type="region of interest" description="Disordered" evidence="1">
    <location>
        <begin position="183"/>
        <end position="202"/>
    </location>
</feature>
<gene>
    <name evidence="3" type="ORF">Fmac_023148</name>
</gene>
<keyword evidence="4" id="KW-1185">Reference proteome</keyword>
<proteinExistence type="predicted"/>
<feature type="compositionally biased region" description="Low complexity" evidence="1">
    <location>
        <begin position="103"/>
        <end position="120"/>
    </location>
</feature>
<reference evidence="3 4" key="1">
    <citation type="submission" date="2024-08" db="EMBL/GenBank/DDBJ databases">
        <title>Insights into the chromosomal genome structure of Flemingia macrophylla.</title>
        <authorList>
            <person name="Ding Y."/>
            <person name="Zhao Y."/>
            <person name="Bi W."/>
            <person name="Wu M."/>
            <person name="Zhao G."/>
            <person name="Gong Y."/>
            <person name="Li W."/>
            <person name="Zhang P."/>
        </authorList>
    </citation>
    <scope>NUCLEOTIDE SEQUENCE [LARGE SCALE GENOMIC DNA]</scope>
    <source>
        <strain evidence="3">DYQJB</strain>
        <tissue evidence="3">Leaf</tissue>
    </source>
</reference>
<name>A0ABD1LKQ5_9FABA</name>